<sequence>AKGFLDEIEKHFAKNDKVEMTSLLSSLMSMKYKGQGNVREYIMEMFYVASRLKALKIKLLRIFLFLCFWYRFLHNLMNSKLVTTVKRRNGL</sequence>
<organism evidence="1 2">
    <name type="scientific">Gossypium stocksii</name>
    <dbReference type="NCBI Taxonomy" id="47602"/>
    <lineage>
        <taxon>Eukaryota</taxon>
        <taxon>Viridiplantae</taxon>
        <taxon>Streptophyta</taxon>
        <taxon>Embryophyta</taxon>
        <taxon>Tracheophyta</taxon>
        <taxon>Spermatophyta</taxon>
        <taxon>Magnoliopsida</taxon>
        <taxon>eudicotyledons</taxon>
        <taxon>Gunneridae</taxon>
        <taxon>Pentapetalae</taxon>
        <taxon>rosids</taxon>
        <taxon>malvids</taxon>
        <taxon>Malvales</taxon>
        <taxon>Malvaceae</taxon>
        <taxon>Malvoideae</taxon>
        <taxon>Gossypium</taxon>
    </lineage>
</organism>
<protein>
    <submittedName>
        <fullName evidence="1">Uncharacterized protein</fullName>
    </submittedName>
</protein>
<accession>A0A9D3ZSE4</accession>
<comment type="caution">
    <text evidence="1">The sequence shown here is derived from an EMBL/GenBank/DDBJ whole genome shotgun (WGS) entry which is preliminary data.</text>
</comment>
<proteinExistence type="predicted"/>
<dbReference type="EMBL" id="JAIQCV010000009">
    <property type="protein sequence ID" value="KAH1063879.1"/>
    <property type="molecule type" value="Genomic_DNA"/>
</dbReference>
<name>A0A9D3ZSE4_9ROSI</name>
<feature type="non-terminal residue" evidence="1">
    <location>
        <position position="1"/>
    </location>
</feature>
<reference evidence="1 2" key="1">
    <citation type="journal article" date="2021" name="Plant Biotechnol. J.">
        <title>Multi-omics assisted identification of the key and species-specific regulatory components of drought-tolerant mechanisms in Gossypium stocksii.</title>
        <authorList>
            <person name="Yu D."/>
            <person name="Ke L."/>
            <person name="Zhang D."/>
            <person name="Wu Y."/>
            <person name="Sun Y."/>
            <person name="Mei J."/>
            <person name="Sun J."/>
            <person name="Sun Y."/>
        </authorList>
    </citation>
    <scope>NUCLEOTIDE SEQUENCE [LARGE SCALE GENOMIC DNA]</scope>
    <source>
        <strain evidence="2">cv. E1</strain>
        <tissue evidence="1">Leaf</tissue>
    </source>
</reference>
<evidence type="ECO:0000313" key="1">
    <source>
        <dbReference type="EMBL" id="KAH1063879.1"/>
    </source>
</evidence>
<dbReference type="AlphaFoldDB" id="A0A9D3ZSE4"/>
<dbReference type="Proteomes" id="UP000828251">
    <property type="component" value="Unassembled WGS sequence"/>
</dbReference>
<evidence type="ECO:0000313" key="2">
    <source>
        <dbReference type="Proteomes" id="UP000828251"/>
    </source>
</evidence>
<keyword evidence="2" id="KW-1185">Reference proteome</keyword>
<gene>
    <name evidence="1" type="ORF">J1N35_028866</name>
</gene>